<dbReference type="EMBL" id="JAEVFJ010000031">
    <property type="protein sequence ID" value="KAH8092585.1"/>
    <property type="molecule type" value="Genomic_DNA"/>
</dbReference>
<comment type="caution">
    <text evidence="1">The sequence shown here is derived from an EMBL/GenBank/DDBJ whole genome shotgun (WGS) entry which is preliminary data.</text>
</comment>
<dbReference type="OrthoDB" id="261960at2759"/>
<name>A0A8K0UHY2_9AGAR</name>
<organism evidence="1 2">
    <name type="scientific">Cristinia sonorae</name>
    <dbReference type="NCBI Taxonomy" id="1940300"/>
    <lineage>
        <taxon>Eukaryota</taxon>
        <taxon>Fungi</taxon>
        <taxon>Dikarya</taxon>
        <taxon>Basidiomycota</taxon>
        <taxon>Agaricomycotina</taxon>
        <taxon>Agaricomycetes</taxon>
        <taxon>Agaricomycetidae</taxon>
        <taxon>Agaricales</taxon>
        <taxon>Pleurotineae</taxon>
        <taxon>Stephanosporaceae</taxon>
        <taxon>Cristinia</taxon>
    </lineage>
</organism>
<evidence type="ECO:0008006" key="3">
    <source>
        <dbReference type="Google" id="ProtNLM"/>
    </source>
</evidence>
<evidence type="ECO:0000313" key="1">
    <source>
        <dbReference type="EMBL" id="KAH8092585.1"/>
    </source>
</evidence>
<evidence type="ECO:0000313" key="2">
    <source>
        <dbReference type="Proteomes" id="UP000813824"/>
    </source>
</evidence>
<sequence length="172" mass="19541">MIYHFATSCQVGAVSLLPSAEKFHQIRSSRTYLIPSPTLQESSCSDMHHLRLRPEERHDEREDESSWTCGVCTLMNQPLRVACGAGSLEEKHFLGKLVCSTLAAYGYGAMCLKQFFQLSGGLRILVRLSNYQLANWMSWTATVLASFAHLRSWPHYHQQTIEQNPGLKLCMY</sequence>
<reference evidence="1" key="1">
    <citation type="journal article" date="2021" name="New Phytol.">
        <title>Evolutionary innovations through gain and loss of genes in the ectomycorrhizal Boletales.</title>
        <authorList>
            <person name="Wu G."/>
            <person name="Miyauchi S."/>
            <person name="Morin E."/>
            <person name="Kuo A."/>
            <person name="Drula E."/>
            <person name="Varga T."/>
            <person name="Kohler A."/>
            <person name="Feng B."/>
            <person name="Cao Y."/>
            <person name="Lipzen A."/>
            <person name="Daum C."/>
            <person name="Hundley H."/>
            <person name="Pangilinan J."/>
            <person name="Johnson J."/>
            <person name="Barry K."/>
            <person name="LaButti K."/>
            <person name="Ng V."/>
            <person name="Ahrendt S."/>
            <person name="Min B."/>
            <person name="Choi I.G."/>
            <person name="Park H."/>
            <person name="Plett J.M."/>
            <person name="Magnuson J."/>
            <person name="Spatafora J.W."/>
            <person name="Nagy L.G."/>
            <person name="Henrissat B."/>
            <person name="Grigoriev I.V."/>
            <person name="Yang Z.L."/>
            <person name="Xu J."/>
            <person name="Martin F.M."/>
        </authorList>
    </citation>
    <scope>NUCLEOTIDE SEQUENCE</scope>
    <source>
        <strain evidence="1">KKN 215</strain>
    </source>
</reference>
<proteinExistence type="predicted"/>
<accession>A0A8K0UHY2</accession>
<keyword evidence="2" id="KW-1185">Reference proteome</keyword>
<gene>
    <name evidence="1" type="ORF">BXZ70DRAFT_445549</name>
</gene>
<dbReference type="AlphaFoldDB" id="A0A8K0UHY2"/>
<protein>
    <recommendedName>
        <fullName evidence="3">RanBP2-type domain-containing protein</fullName>
    </recommendedName>
</protein>
<dbReference type="Proteomes" id="UP000813824">
    <property type="component" value="Unassembled WGS sequence"/>
</dbReference>